<evidence type="ECO:0000256" key="6">
    <source>
        <dbReference type="HAMAP-Rule" id="MF_01894"/>
    </source>
</evidence>
<dbReference type="InterPro" id="IPR036277">
    <property type="entry name" value="SMC_hinge_sf"/>
</dbReference>
<dbReference type="PIRSF" id="PIRSF005719">
    <property type="entry name" value="SMC"/>
    <property type="match status" value="1"/>
</dbReference>
<dbReference type="InterPro" id="IPR024704">
    <property type="entry name" value="SMC"/>
</dbReference>
<dbReference type="HAMAP" id="MF_01894">
    <property type="entry name" value="Smc_prok"/>
    <property type="match status" value="1"/>
</dbReference>
<evidence type="ECO:0000259" key="7">
    <source>
        <dbReference type="SMART" id="SM00968"/>
    </source>
</evidence>
<keyword evidence="2 6" id="KW-0547">Nucleotide-binding</keyword>
<name>A0ABN6F5G5_9BACT</name>
<keyword evidence="5 6" id="KW-0238">DNA-binding</keyword>
<organism evidence="8 9">
    <name type="scientific">Desulfoluna limicola</name>
    <dbReference type="NCBI Taxonomy" id="2810562"/>
    <lineage>
        <taxon>Bacteria</taxon>
        <taxon>Pseudomonadati</taxon>
        <taxon>Thermodesulfobacteriota</taxon>
        <taxon>Desulfobacteria</taxon>
        <taxon>Desulfobacterales</taxon>
        <taxon>Desulfolunaceae</taxon>
        <taxon>Desulfoluna</taxon>
    </lineage>
</organism>
<dbReference type="NCBIfam" id="TIGR02168">
    <property type="entry name" value="SMC_prok_B"/>
    <property type="match status" value="1"/>
</dbReference>
<proteinExistence type="inferred from homology"/>
<feature type="coiled-coil region" evidence="6">
    <location>
        <begin position="170"/>
        <end position="211"/>
    </location>
</feature>
<dbReference type="InterPro" id="IPR027417">
    <property type="entry name" value="P-loop_NTPase"/>
</dbReference>
<keyword evidence="1 6" id="KW-0963">Cytoplasm</keyword>
<evidence type="ECO:0000256" key="4">
    <source>
        <dbReference type="ARBA" id="ARBA00023054"/>
    </source>
</evidence>
<dbReference type="EMBL" id="AP024488">
    <property type="protein sequence ID" value="BCS96517.1"/>
    <property type="molecule type" value="Genomic_DNA"/>
</dbReference>
<dbReference type="Pfam" id="PF06470">
    <property type="entry name" value="SMC_hinge"/>
    <property type="match status" value="1"/>
</dbReference>
<evidence type="ECO:0000256" key="5">
    <source>
        <dbReference type="ARBA" id="ARBA00023125"/>
    </source>
</evidence>
<evidence type="ECO:0000313" key="8">
    <source>
        <dbReference type="EMBL" id="BCS96517.1"/>
    </source>
</evidence>
<dbReference type="InterPro" id="IPR011890">
    <property type="entry name" value="SMC_prok"/>
</dbReference>
<comment type="subcellular location">
    <subcellularLocation>
        <location evidence="6">Cytoplasm</location>
    </subcellularLocation>
</comment>
<keyword evidence="4 6" id="KW-0175">Coiled coil</keyword>
<evidence type="ECO:0000313" key="9">
    <source>
        <dbReference type="Proteomes" id="UP001320148"/>
    </source>
</evidence>
<feature type="domain" description="SMC hinge" evidence="7">
    <location>
        <begin position="525"/>
        <end position="637"/>
    </location>
</feature>
<evidence type="ECO:0000256" key="2">
    <source>
        <dbReference type="ARBA" id="ARBA00022741"/>
    </source>
</evidence>
<gene>
    <name evidence="6 8" type="primary">smc</name>
    <name evidence="8" type="ORF">DSLASN_21490</name>
</gene>
<dbReference type="Proteomes" id="UP001320148">
    <property type="component" value="Chromosome"/>
</dbReference>
<evidence type="ECO:0000256" key="1">
    <source>
        <dbReference type="ARBA" id="ARBA00022490"/>
    </source>
</evidence>
<dbReference type="SMART" id="SM00968">
    <property type="entry name" value="SMC_hinge"/>
    <property type="match status" value="1"/>
</dbReference>
<keyword evidence="3 6" id="KW-0067">ATP-binding</keyword>
<dbReference type="InterPro" id="IPR010935">
    <property type="entry name" value="SMC_hinge"/>
</dbReference>
<dbReference type="Gene3D" id="3.30.70.1620">
    <property type="match status" value="1"/>
</dbReference>
<dbReference type="Gene3D" id="3.40.50.300">
    <property type="entry name" value="P-loop containing nucleotide triphosphate hydrolases"/>
    <property type="match status" value="2"/>
</dbReference>
<dbReference type="InterPro" id="IPR003395">
    <property type="entry name" value="RecF/RecN/SMC_N"/>
</dbReference>
<comment type="function">
    <text evidence="6">Required for chromosome condensation and partitioning.</text>
</comment>
<comment type="domain">
    <text evidence="6">Contains large globular domains required for ATP hydrolysis at each terminus and a third globular domain forming a flexible hinge near the middle of the molecule. These domains are separated by coiled-coil structures.</text>
</comment>
<accession>A0ABN6F5G5</accession>
<comment type="subunit">
    <text evidence="6">Homodimer.</text>
</comment>
<dbReference type="Pfam" id="PF02463">
    <property type="entry name" value="SMC_N"/>
    <property type="match status" value="1"/>
</dbReference>
<feature type="coiled-coil region" evidence="6">
    <location>
        <begin position="426"/>
        <end position="488"/>
    </location>
</feature>
<dbReference type="PANTHER" id="PTHR43977">
    <property type="entry name" value="STRUCTURAL MAINTENANCE OF CHROMOSOMES PROTEIN 3"/>
    <property type="match status" value="1"/>
</dbReference>
<evidence type="ECO:0000256" key="3">
    <source>
        <dbReference type="ARBA" id="ARBA00022840"/>
    </source>
</evidence>
<feature type="binding site" evidence="6">
    <location>
        <begin position="32"/>
        <end position="39"/>
    </location>
    <ligand>
        <name>ATP</name>
        <dbReference type="ChEBI" id="CHEBI:30616"/>
    </ligand>
</feature>
<dbReference type="SUPFAM" id="SSF75553">
    <property type="entry name" value="Smc hinge domain"/>
    <property type="match status" value="1"/>
</dbReference>
<dbReference type="Gene3D" id="1.20.1060.20">
    <property type="match status" value="1"/>
</dbReference>
<feature type="coiled-coil region" evidence="6">
    <location>
        <begin position="671"/>
        <end position="824"/>
    </location>
</feature>
<sequence length="1200" mass="134091">MKLKKLEITGFKSFMGKTRIVFPPGTTGVVGPNGCGKSNVVDALRWVMGEQNVRKLRGKTSEDIIFAGSAGNPPMNMAEVSLTIDNEDGTIVGPFNDYSEITVTRRIFRSGESNYLINRQPARLKDIQTLFLGSGTGKNAFAVIQQGNIGALTDATPEERRVFIEEAADVTKYKARKRDTESKIKSTRENLDRVGDILSELERQLASLKRQAKKALFFKELQKEIRDLDITLIGVEYLSLAHKAKELVTSTERIKEQAKADVTRREALSSALDRLKLHAQETTDAIEAQNRKIYELKRLADRDESEIGHLRDKSLSLSTEVKEDNHHLAVARAKNSELTDEIRTLRNAHGDLDHVVTELDKKMEAAEHQRSTCQSALSTLEKASNEESSGRMELVAREASFRHLFTNAEKLHENATRKLKRRDEDLATARSSLAAAKEKGRLLEEEMAAFKEETTELRDHLDDLRDGINAMEMDAARLDDALKQKEIEESRIRSYLDTMQRMVHNLDGYGDGVKKGMDQLDTLGSISHEVVADLLQVEKGYETAAETALGELLTHIVVDSHDMAFNAALAMQQEGASRCGFFPPGLIDLPPFAGAPLEGCRALTDLVVPDERLTPPFPALLSRLFVADDLATAIKAKSQTKQWVSIATKDGSLVDFSGAVIAGTQGASASLLKRRTEMNEAEETLTDLEAELAKLSEQREGIRKALETLRESLRQAESELSRLLRDRSEKERACLLAEEEAKQGQKHLTLMDLETEQLVGDLADLEEEMNESREKLQAVQEELATRVKGEEMAREKLAEAREALSRAEHAIVDLKLALAREEAKHENHRSTLKRLTGFLKEGEELIQRLHEGIEKKTRDSEVCLKQAEEKEKGLADAFGAVTAEEETLAVTRTRLSRIEADMAEKEAERKELATLHEERSERLRKDEVALAGFLTRGEELETRTVEQYRTPIKELSAAFEEEIHAVLQGDTDKESLKQDLDRLKRKINRLGEVNPAAVAQYEEVMERHGFLLEQQTDLNSSLDDLEAIIKKINRITQDRFVDTFHRINEKLAEIFPRLFDGGSARLVLTDPGKPLETGVELMIQPPGKKQARLSLLSGGEKALSAIAFVFSIFLLKPSSFCVMDEIDAPLDDANVLRFNNLLTMIAESSQILVITHNKITMEHADILLGVTMEKKGISKVVSVNLSGKELPAELEQPDVA</sequence>
<protein>
    <recommendedName>
        <fullName evidence="6">Chromosome partition protein Smc</fullName>
    </recommendedName>
</protein>
<feature type="coiled-coil region" evidence="6">
    <location>
        <begin position="888"/>
        <end position="918"/>
    </location>
</feature>
<keyword evidence="9" id="KW-1185">Reference proteome</keyword>
<dbReference type="SUPFAM" id="SSF52540">
    <property type="entry name" value="P-loop containing nucleoside triphosphate hydrolases"/>
    <property type="match status" value="1"/>
</dbReference>
<reference evidence="8 9" key="1">
    <citation type="submission" date="2021-02" db="EMBL/GenBank/DDBJ databases">
        <title>Complete genome of Desulfoluna sp. strain ASN36.</title>
        <authorList>
            <person name="Takahashi A."/>
            <person name="Kojima H."/>
            <person name="Fukui M."/>
        </authorList>
    </citation>
    <scope>NUCLEOTIDE SEQUENCE [LARGE SCALE GENOMIC DNA]</scope>
    <source>
        <strain evidence="8 9">ASN36</strain>
    </source>
</reference>
<comment type="similarity">
    <text evidence="6">Belongs to the SMC family.</text>
</comment>